<protein>
    <submittedName>
        <fullName evidence="1">Uncharacterized protein</fullName>
    </submittedName>
</protein>
<reference evidence="1" key="1">
    <citation type="submission" date="2018-05" db="EMBL/GenBank/DDBJ databases">
        <title>Draft genome of Mucuna pruriens seed.</title>
        <authorList>
            <person name="Nnadi N.E."/>
            <person name="Vos R."/>
            <person name="Hasami M.H."/>
            <person name="Devisetty U.K."/>
            <person name="Aguiy J.C."/>
        </authorList>
    </citation>
    <scope>NUCLEOTIDE SEQUENCE [LARGE SCALE GENOMIC DNA]</scope>
    <source>
        <strain evidence="1">JCA_2017</strain>
    </source>
</reference>
<name>A0A371EWW1_MUCPR</name>
<dbReference type="Proteomes" id="UP000257109">
    <property type="component" value="Unassembled WGS sequence"/>
</dbReference>
<comment type="caution">
    <text evidence="1">The sequence shown here is derived from an EMBL/GenBank/DDBJ whole genome shotgun (WGS) entry which is preliminary data.</text>
</comment>
<organism evidence="1 2">
    <name type="scientific">Mucuna pruriens</name>
    <name type="common">Velvet bean</name>
    <name type="synonym">Dolichos pruriens</name>
    <dbReference type="NCBI Taxonomy" id="157652"/>
    <lineage>
        <taxon>Eukaryota</taxon>
        <taxon>Viridiplantae</taxon>
        <taxon>Streptophyta</taxon>
        <taxon>Embryophyta</taxon>
        <taxon>Tracheophyta</taxon>
        <taxon>Spermatophyta</taxon>
        <taxon>Magnoliopsida</taxon>
        <taxon>eudicotyledons</taxon>
        <taxon>Gunneridae</taxon>
        <taxon>Pentapetalae</taxon>
        <taxon>rosids</taxon>
        <taxon>fabids</taxon>
        <taxon>Fabales</taxon>
        <taxon>Fabaceae</taxon>
        <taxon>Papilionoideae</taxon>
        <taxon>50 kb inversion clade</taxon>
        <taxon>NPAAA clade</taxon>
        <taxon>indigoferoid/millettioid clade</taxon>
        <taxon>Phaseoleae</taxon>
        <taxon>Mucuna</taxon>
    </lineage>
</organism>
<sequence>MSTLISPGQEIRRSKRPTLVKLSFLFALYPCEIHRNNKGYAACYPEGNYQMIGKWRDMLFPCVTNSLPSFSISRPRLIHSQFLSILTPPAMHLQMPTSGTLQVNLFQSKDEAQKNINDHSSIDRRRHDLCRVKDREKTTFITTWGTFCYKVMPSRLKNVEDISKGYGGSFPRQDA</sequence>
<dbReference type="EMBL" id="QJKJ01011682">
    <property type="protein sequence ID" value="RDX70511.1"/>
    <property type="molecule type" value="Genomic_DNA"/>
</dbReference>
<evidence type="ECO:0000313" key="2">
    <source>
        <dbReference type="Proteomes" id="UP000257109"/>
    </source>
</evidence>
<keyword evidence="2" id="KW-1185">Reference proteome</keyword>
<dbReference type="OrthoDB" id="8056305at2759"/>
<dbReference type="Gene3D" id="3.10.10.10">
    <property type="entry name" value="HIV Type 1 Reverse Transcriptase, subunit A, domain 1"/>
    <property type="match status" value="1"/>
</dbReference>
<evidence type="ECO:0000313" key="1">
    <source>
        <dbReference type="EMBL" id="RDX70511.1"/>
    </source>
</evidence>
<dbReference type="AlphaFoldDB" id="A0A371EWW1"/>
<proteinExistence type="predicted"/>
<feature type="non-terminal residue" evidence="1">
    <location>
        <position position="1"/>
    </location>
</feature>
<gene>
    <name evidence="1" type="ORF">CR513_50239</name>
</gene>
<accession>A0A371EWW1</accession>